<dbReference type="FunCoup" id="E1ZB99">
    <property type="interactions" value="1673"/>
</dbReference>
<dbReference type="InterPro" id="IPR009244">
    <property type="entry name" value="Mediatior_Med7"/>
</dbReference>
<dbReference type="STRING" id="554065.E1ZB99"/>
<dbReference type="InterPro" id="IPR037212">
    <property type="entry name" value="Med7/Med21-like"/>
</dbReference>
<keyword evidence="10" id="KW-1185">Reference proteome</keyword>
<dbReference type="OMA" id="HTIFINM"/>
<dbReference type="PANTHER" id="PTHR21428:SF11">
    <property type="entry name" value="MEDIATOR OF RNA POLYMERASE II TRANSCRIPTION SUBUNIT 7"/>
    <property type="match status" value="1"/>
</dbReference>
<dbReference type="GO" id="GO:0006357">
    <property type="term" value="P:regulation of transcription by RNA polymerase II"/>
    <property type="evidence" value="ECO:0007669"/>
    <property type="project" value="InterPro"/>
</dbReference>
<comment type="function">
    <text evidence="6">Component of the Mediator complex, a coactivator involved in the regulated transcription of nearly all RNA polymerase II-dependent genes. Mediator functions as a bridge to convey information from gene-specific regulatory proteins to the basal RNA polymerase II transcription machinery.</text>
</comment>
<dbReference type="Gene3D" id="6.10.140.200">
    <property type="match status" value="1"/>
</dbReference>
<accession>E1ZB99</accession>
<evidence type="ECO:0000256" key="2">
    <source>
        <dbReference type="ARBA" id="ARBA00009994"/>
    </source>
</evidence>
<keyword evidence="7" id="KW-0175">Coiled coil</keyword>
<gene>
    <name evidence="9" type="ORF">CHLNCDRAFT_144364</name>
</gene>
<keyword evidence="4 6" id="KW-0804">Transcription</keyword>
<comment type="subcellular location">
    <subcellularLocation>
        <location evidence="1 6">Nucleus</location>
    </subcellularLocation>
</comment>
<organism evidence="10">
    <name type="scientific">Chlorella variabilis</name>
    <name type="common">Green alga</name>
    <dbReference type="NCBI Taxonomy" id="554065"/>
    <lineage>
        <taxon>Eukaryota</taxon>
        <taxon>Viridiplantae</taxon>
        <taxon>Chlorophyta</taxon>
        <taxon>core chlorophytes</taxon>
        <taxon>Trebouxiophyceae</taxon>
        <taxon>Chlorellales</taxon>
        <taxon>Chlorellaceae</taxon>
        <taxon>Chlorella clade</taxon>
        <taxon>Chlorella</taxon>
    </lineage>
</organism>
<dbReference type="GO" id="GO:0070847">
    <property type="term" value="C:core mediator complex"/>
    <property type="evidence" value="ECO:0007669"/>
    <property type="project" value="TreeGrafter"/>
</dbReference>
<dbReference type="GeneID" id="17356089"/>
<evidence type="ECO:0000256" key="7">
    <source>
        <dbReference type="SAM" id="Coils"/>
    </source>
</evidence>
<evidence type="ECO:0000313" key="10">
    <source>
        <dbReference type="Proteomes" id="UP000008141"/>
    </source>
</evidence>
<feature type="region of interest" description="Disordered" evidence="8">
    <location>
        <begin position="1"/>
        <end position="47"/>
    </location>
</feature>
<comment type="subunit">
    <text evidence="6">Component of the Mediator complex.</text>
</comment>
<evidence type="ECO:0000256" key="8">
    <source>
        <dbReference type="SAM" id="MobiDB-lite"/>
    </source>
</evidence>
<dbReference type="PANTHER" id="PTHR21428">
    <property type="entry name" value="MEDIATOR OF RNA POLYMERASE II TRANSCRIPTION SUBUNIT 7"/>
    <property type="match status" value="1"/>
</dbReference>
<reference evidence="9 10" key="1">
    <citation type="journal article" date="2010" name="Plant Cell">
        <title>The Chlorella variabilis NC64A genome reveals adaptation to photosymbiosis, coevolution with viruses, and cryptic sex.</title>
        <authorList>
            <person name="Blanc G."/>
            <person name="Duncan G."/>
            <person name="Agarkova I."/>
            <person name="Borodovsky M."/>
            <person name="Gurnon J."/>
            <person name="Kuo A."/>
            <person name="Lindquist E."/>
            <person name="Lucas S."/>
            <person name="Pangilinan J."/>
            <person name="Polle J."/>
            <person name="Salamov A."/>
            <person name="Terry A."/>
            <person name="Yamada T."/>
            <person name="Dunigan D.D."/>
            <person name="Grigoriev I.V."/>
            <person name="Claverie J.M."/>
            <person name="Van Etten J.L."/>
        </authorList>
    </citation>
    <scope>NUCLEOTIDE SEQUENCE [LARGE SCALE GENOMIC DNA]</scope>
    <source>
        <strain evidence="9 10">NC64A</strain>
    </source>
</reference>
<proteinExistence type="inferred from homology"/>
<evidence type="ECO:0000256" key="5">
    <source>
        <dbReference type="ARBA" id="ARBA00023242"/>
    </source>
</evidence>
<feature type="compositionally biased region" description="Low complexity" evidence="8">
    <location>
        <begin position="1"/>
        <end position="17"/>
    </location>
</feature>
<dbReference type="eggNOG" id="KOG0570">
    <property type="taxonomic scope" value="Eukaryota"/>
</dbReference>
<dbReference type="EMBL" id="GL433841">
    <property type="protein sequence ID" value="EFN56608.1"/>
    <property type="molecule type" value="Genomic_DNA"/>
</dbReference>
<dbReference type="GO" id="GO:0003712">
    <property type="term" value="F:transcription coregulator activity"/>
    <property type="evidence" value="ECO:0007669"/>
    <property type="project" value="InterPro"/>
</dbReference>
<dbReference type="Pfam" id="PF05983">
    <property type="entry name" value="Med7"/>
    <property type="match status" value="1"/>
</dbReference>
<evidence type="ECO:0000256" key="4">
    <source>
        <dbReference type="ARBA" id="ARBA00023163"/>
    </source>
</evidence>
<comment type="similarity">
    <text evidence="2 6">Belongs to the Mediator complex subunit 7 family.</text>
</comment>
<name>E1ZB99_CHLVA</name>
<evidence type="ECO:0000256" key="1">
    <source>
        <dbReference type="ARBA" id="ARBA00004123"/>
    </source>
</evidence>
<dbReference type="GO" id="GO:0016592">
    <property type="term" value="C:mediator complex"/>
    <property type="evidence" value="ECO:0007669"/>
    <property type="project" value="InterPro"/>
</dbReference>
<feature type="coiled-coil region" evidence="7">
    <location>
        <begin position="150"/>
        <end position="177"/>
    </location>
</feature>
<keyword evidence="6" id="KW-0010">Activator</keyword>
<keyword evidence="3 6" id="KW-0805">Transcription regulation</keyword>
<protein>
    <recommendedName>
        <fullName evidence="6">Mediator of RNA polymerase II transcription subunit 7</fullName>
    </recommendedName>
</protein>
<dbReference type="SUPFAM" id="SSF140718">
    <property type="entry name" value="Mediator hinge subcomplex-like"/>
    <property type="match status" value="1"/>
</dbReference>
<evidence type="ECO:0000256" key="6">
    <source>
        <dbReference type="RuleBase" id="RU364060"/>
    </source>
</evidence>
<dbReference type="InParanoid" id="E1ZB99"/>
<dbReference type="AlphaFoldDB" id="E1ZB99"/>
<evidence type="ECO:0000313" key="9">
    <source>
        <dbReference type="EMBL" id="EFN56608.1"/>
    </source>
</evidence>
<dbReference type="Proteomes" id="UP000008141">
    <property type="component" value="Unassembled WGS sequence"/>
</dbReference>
<dbReference type="RefSeq" id="XP_005848710.1">
    <property type="nucleotide sequence ID" value="XM_005848648.1"/>
</dbReference>
<sequence>MAQQHGAQPQAPQQQQLYPPPPPFYRLYRADADGSAERPLPPLPPPAVTGEYQQFGIADSTEVVLPPLTGRQLYEVKPDGSIDFKGELLALHRELAANLVELLSVLVEKPSLWARQARVAAAVENTSAVLRNMQQLCNLMRPVQARHTLLHTLGAEVEERRRAAQELRDRVAQADAALSGSAEQLAAAAAALRQAAEEGMAANGGS</sequence>
<dbReference type="InterPro" id="IPR044888">
    <property type="entry name" value="Mediatior_Med7_sf"/>
</dbReference>
<evidence type="ECO:0000256" key="3">
    <source>
        <dbReference type="ARBA" id="ARBA00023015"/>
    </source>
</evidence>
<keyword evidence="5 6" id="KW-0539">Nucleus</keyword>
<dbReference type="KEGG" id="cvr:CHLNCDRAFT_144364"/>
<dbReference type="OrthoDB" id="10253553at2759"/>